<dbReference type="HOGENOM" id="CLU_013748_3_3_1"/>
<name>R7USA6_CAPTE</name>
<comment type="cofactor">
    <cofactor evidence="2">
        <name>thiamine diphosphate</name>
        <dbReference type="ChEBI" id="CHEBI:58937"/>
    </cofactor>
</comment>
<comment type="catalytic activity">
    <reaction evidence="9">
        <text>(2R)-hydroxyhexadecanoyl-CoA = pentadecanal + formyl-CoA</text>
        <dbReference type="Rhea" id="RHEA:55212"/>
        <dbReference type="ChEBI" id="CHEBI:17302"/>
        <dbReference type="ChEBI" id="CHEBI:57376"/>
        <dbReference type="ChEBI" id="CHEBI:138654"/>
    </reaction>
    <physiologicalReaction direction="left-to-right" evidence="9">
        <dbReference type="Rhea" id="RHEA:55213"/>
    </physiologicalReaction>
</comment>
<dbReference type="Proteomes" id="UP000014760">
    <property type="component" value="Unassembled WGS sequence"/>
</dbReference>
<dbReference type="EnsemblMetazoa" id="CapteT171517">
    <property type="protein sequence ID" value="CapteP171517"/>
    <property type="gene ID" value="CapteG171517"/>
</dbReference>
<evidence type="ECO:0000256" key="11">
    <source>
        <dbReference type="SAM" id="Phobius"/>
    </source>
</evidence>
<protein>
    <recommendedName>
        <fullName evidence="4">2-hydroxyacyl-CoA lyase 2</fullName>
    </recommendedName>
    <alternativeName>
        <fullName evidence="7">IlvB-like protein</fullName>
    </alternativeName>
</protein>
<dbReference type="InterPro" id="IPR000399">
    <property type="entry name" value="TPP-bd_CS"/>
</dbReference>
<dbReference type="InterPro" id="IPR029035">
    <property type="entry name" value="DHS-like_NAD/FAD-binding_dom"/>
</dbReference>
<proteinExistence type="inferred from homology"/>
<evidence type="ECO:0000313" key="17">
    <source>
        <dbReference type="Proteomes" id="UP000014760"/>
    </source>
</evidence>
<dbReference type="InterPro" id="IPR011766">
    <property type="entry name" value="TPP_enzyme_TPP-bd"/>
</dbReference>
<feature type="transmembrane region" description="Helical" evidence="11">
    <location>
        <begin position="6"/>
        <end position="34"/>
    </location>
</feature>
<feature type="domain" description="Thiamine pyrophosphate enzyme N-terminal TPP-binding" evidence="14">
    <location>
        <begin position="54"/>
        <end position="169"/>
    </location>
</feature>
<dbReference type="SUPFAM" id="SSF52467">
    <property type="entry name" value="DHS-like NAD/FAD-binding domain"/>
    <property type="match status" value="1"/>
</dbReference>
<evidence type="ECO:0000256" key="3">
    <source>
        <dbReference type="ARBA" id="ARBA00007812"/>
    </source>
</evidence>
<evidence type="ECO:0000259" key="12">
    <source>
        <dbReference type="Pfam" id="PF00205"/>
    </source>
</evidence>
<dbReference type="Pfam" id="PF02776">
    <property type="entry name" value="TPP_enzyme_N"/>
    <property type="match status" value="1"/>
</dbReference>
<dbReference type="InterPro" id="IPR045229">
    <property type="entry name" value="TPP_enz"/>
</dbReference>
<dbReference type="PANTHER" id="PTHR18968">
    <property type="entry name" value="THIAMINE PYROPHOSPHATE ENZYMES"/>
    <property type="match status" value="1"/>
</dbReference>
<dbReference type="Gene3D" id="3.40.50.1220">
    <property type="entry name" value="TPP-binding domain"/>
    <property type="match status" value="1"/>
</dbReference>
<evidence type="ECO:0000256" key="4">
    <source>
        <dbReference type="ARBA" id="ARBA00018936"/>
    </source>
</evidence>
<evidence type="ECO:0000256" key="10">
    <source>
        <dbReference type="RuleBase" id="RU362132"/>
    </source>
</evidence>
<keyword evidence="6 10" id="KW-0786">Thiamine pyrophosphate</keyword>
<dbReference type="InterPro" id="IPR029061">
    <property type="entry name" value="THDP-binding"/>
</dbReference>
<feature type="domain" description="Thiamine pyrophosphate enzyme TPP-binding" evidence="13">
    <location>
        <begin position="468"/>
        <end position="611"/>
    </location>
</feature>
<sequence length="636" mass="68741">MIDSGSILSCLDGCLPCAVGIGVVSFTLLLIGVLNKIGILYQMTHKVDPTSKKHGGQIVADVLKAHGIKFVFTLPGGHISPILVAAEKLGIRIVDTRHEATAVFAADAVARMSGTVGVAAVTAGPGLTNTVTAVKNAQMAETPVLLMGGAAASLLKGRGALQDIDQMSLFKPLCKFTATITRIRDIAPIVRKALQEAVSGTPGPVFIEFPIDTLYEYSVVSKEMGMSGQGKGLMQKIVNWYLQNYLANLFAGAWEPRETSPLPVNIPMPSNHQVQRSAELISKAKRPLILLGSQSTLPPMPVDELRSALETIGIPCFLGGMARGLLGRKSALQMRQQRRDALKEADVVILAGSVCDFRLGYGRTLSRKSKIISVNRNKDQLYKNSDMFWKPTQAIQADVGSFIQSLLPLLRGYKCDPGWVATLRARDDAKEKKNLEMTSQPTDQHLNPVKLLHVLEDILPDNAILVADGGDFVATAAYILRPRGPLRWLDPGAFGTLGVGGGFALGAKLCRPESEVWIVYGDGSLGYSAAEFDTFTRHKTPVIALIGNDACWMQIAREQLPMLGSDVACRLAFLQFSEYERVARGYGGMGVRMDRSNEAQMKEILEEAQKQSAAGNSYLINCLIGKTSFREGSISV</sequence>
<accession>R7USA6</accession>
<dbReference type="GO" id="GO:0005948">
    <property type="term" value="C:acetolactate synthase complex"/>
    <property type="evidence" value="ECO:0007669"/>
    <property type="project" value="TreeGrafter"/>
</dbReference>
<dbReference type="GO" id="GO:0000287">
    <property type="term" value="F:magnesium ion binding"/>
    <property type="evidence" value="ECO:0007669"/>
    <property type="project" value="InterPro"/>
</dbReference>
<evidence type="ECO:0000313" key="16">
    <source>
        <dbReference type="EnsemblMetazoa" id="CapteP171517"/>
    </source>
</evidence>
<dbReference type="OMA" id="QETDMIG"/>
<dbReference type="Gene3D" id="3.40.50.970">
    <property type="match status" value="2"/>
</dbReference>
<dbReference type="Pfam" id="PF02775">
    <property type="entry name" value="TPP_enzyme_C"/>
    <property type="match status" value="1"/>
</dbReference>
<dbReference type="PANTHER" id="PTHR18968:SF166">
    <property type="entry name" value="2-HYDROXYACYL-COA LYASE 2"/>
    <property type="match status" value="1"/>
</dbReference>
<reference evidence="16" key="3">
    <citation type="submission" date="2015-06" db="UniProtKB">
        <authorList>
            <consortium name="EnsemblMetazoa"/>
        </authorList>
    </citation>
    <scope>IDENTIFICATION</scope>
</reference>
<comment type="catalytic activity">
    <reaction evidence="8">
        <text>2-hydroxyoctadecanoyl-CoA = heptadecanal + formyl-CoA</text>
        <dbReference type="Rhea" id="RHEA:55196"/>
        <dbReference type="ChEBI" id="CHEBI:57376"/>
        <dbReference type="ChEBI" id="CHEBI:74116"/>
        <dbReference type="ChEBI" id="CHEBI:138631"/>
    </reaction>
    <physiologicalReaction direction="left-to-right" evidence="8">
        <dbReference type="Rhea" id="RHEA:55197"/>
    </physiologicalReaction>
</comment>
<evidence type="ECO:0000313" key="15">
    <source>
        <dbReference type="EMBL" id="ELU06807.1"/>
    </source>
</evidence>
<dbReference type="GO" id="GO:0003984">
    <property type="term" value="F:acetolactate synthase activity"/>
    <property type="evidence" value="ECO:0007669"/>
    <property type="project" value="TreeGrafter"/>
</dbReference>
<evidence type="ECO:0000256" key="1">
    <source>
        <dbReference type="ARBA" id="ARBA00001946"/>
    </source>
</evidence>
<gene>
    <name evidence="15" type="ORF">CAPTEDRAFT_171517</name>
</gene>
<keyword evidence="11" id="KW-1133">Transmembrane helix</keyword>
<dbReference type="AlphaFoldDB" id="R7USA6"/>
<dbReference type="SUPFAM" id="SSF52518">
    <property type="entry name" value="Thiamin diphosphate-binding fold (THDP-binding)"/>
    <property type="match status" value="2"/>
</dbReference>
<comment type="cofactor">
    <cofactor evidence="1">
        <name>Mg(2+)</name>
        <dbReference type="ChEBI" id="CHEBI:18420"/>
    </cofactor>
</comment>
<dbReference type="CDD" id="cd07035">
    <property type="entry name" value="TPP_PYR_POX_like"/>
    <property type="match status" value="1"/>
</dbReference>
<evidence type="ECO:0000256" key="7">
    <source>
        <dbReference type="ARBA" id="ARBA00030510"/>
    </source>
</evidence>
<dbReference type="InterPro" id="IPR012001">
    <property type="entry name" value="Thiamin_PyroP_enz_TPP-bd_dom"/>
</dbReference>
<evidence type="ECO:0000256" key="6">
    <source>
        <dbReference type="ARBA" id="ARBA00023052"/>
    </source>
</evidence>
<dbReference type="CDD" id="cd02004">
    <property type="entry name" value="TPP_BZL_OCoD_HPCL"/>
    <property type="match status" value="1"/>
</dbReference>
<feature type="domain" description="Thiamine pyrophosphate enzyme central" evidence="12">
    <location>
        <begin position="274"/>
        <end position="406"/>
    </location>
</feature>
<comment type="similarity">
    <text evidence="3 10">Belongs to the TPP enzyme family.</text>
</comment>
<dbReference type="GO" id="GO:0030976">
    <property type="term" value="F:thiamine pyrophosphate binding"/>
    <property type="evidence" value="ECO:0007669"/>
    <property type="project" value="InterPro"/>
</dbReference>
<keyword evidence="5" id="KW-0479">Metal-binding</keyword>
<evidence type="ECO:0000256" key="8">
    <source>
        <dbReference type="ARBA" id="ARBA00048738"/>
    </source>
</evidence>
<dbReference type="GO" id="GO:0009097">
    <property type="term" value="P:isoleucine biosynthetic process"/>
    <property type="evidence" value="ECO:0007669"/>
    <property type="project" value="TreeGrafter"/>
</dbReference>
<dbReference type="EMBL" id="KB300390">
    <property type="protein sequence ID" value="ELU06807.1"/>
    <property type="molecule type" value="Genomic_DNA"/>
</dbReference>
<evidence type="ECO:0000256" key="9">
    <source>
        <dbReference type="ARBA" id="ARBA00048767"/>
    </source>
</evidence>
<dbReference type="InterPro" id="IPR012000">
    <property type="entry name" value="Thiamin_PyroP_enz_cen_dom"/>
</dbReference>
<reference evidence="17" key="1">
    <citation type="submission" date="2012-12" db="EMBL/GenBank/DDBJ databases">
        <authorList>
            <person name="Hellsten U."/>
            <person name="Grimwood J."/>
            <person name="Chapman J.A."/>
            <person name="Shapiro H."/>
            <person name="Aerts A."/>
            <person name="Otillar R.P."/>
            <person name="Terry A.Y."/>
            <person name="Boore J.L."/>
            <person name="Simakov O."/>
            <person name="Marletaz F."/>
            <person name="Cho S.-J."/>
            <person name="Edsinger-Gonzales E."/>
            <person name="Havlak P."/>
            <person name="Kuo D.-H."/>
            <person name="Larsson T."/>
            <person name="Lv J."/>
            <person name="Arendt D."/>
            <person name="Savage R."/>
            <person name="Osoegawa K."/>
            <person name="de Jong P."/>
            <person name="Lindberg D.R."/>
            <person name="Seaver E.C."/>
            <person name="Weisblat D.A."/>
            <person name="Putnam N.H."/>
            <person name="Grigoriev I.V."/>
            <person name="Rokhsar D.S."/>
        </authorList>
    </citation>
    <scope>NUCLEOTIDE SEQUENCE</scope>
    <source>
        <strain evidence="17">I ESC-2004</strain>
    </source>
</reference>
<reference evidence="15 17" key="2">
    <citation type="journal article" date="2013" name="Nature">
        <title>Insights into bilaterian evolution from three spiralian genomes.</title>
        <authorList>
            <person name="Simakov O."/>
            <person name="Marletaz F."/>
            <person name="Cho S.J."/>
            <person name="Edsinger-Gonzales E."/>
            <person name="Havlak P."/>
            <person name="Hellsten U."/>
            <person name="Kuo D.H."/>
            <person name="Larsson T."/>
            <person name="Lv J."/>
            <person name="Arendt D."/>
            <person name="Savage R."/>
            <person name="Osoegawa K."/>
            <person name="de Jong P."/>
            <person name="Grimwood J."/>
            <person name="Chapman J.A."/>
            <person name="Shapiro H."/>
            <person name="Aerts A."/>
            <person name="Otillar R.P."/>
            <person name="Terry A.Y."/>
            <person name="Boore J.L."/>
            <person name="Grigoriev I.V."/>
            <person name="Lindberg D.R."/>
            <person name="Seaver E.C."/>
            <person name="Weisblat D.A."/>
            <person name="Putnam N.H."/>
            <person name="Rokhsar D.S."/>
        </authorList>
    </citation>
    <scope>NUCLEOTIDE SEQUENCE</scope>
    <source>
        <strain evidence="15 17">I ESC-2004</strain>
    </source>
</reference>
<keyword evidence="11" id="KW-0812">Transmembrane</keyword>
<dbReference type="GO" id="GO:0050660">
    <property type="term" value="F:flavin adenine dinucleotide binding"/>
    <property type="evidence" value="ECO:0007669"/>
    <property type="project" value="TreeGrafter"/>
</dbReference>
<evidence type="ECO:0000256" key="2">
    <source>
        <dbReference type="ARBA" id="ARBA00001964"/>
    </source>
</evidence>
<dbReference type="FunFam" id="3.40.50.970:FF:000007">
    <property type="entry name" value="Acetolactate synthase"/>
    <property type="match status" value="1"/>
</dbReference>
<dbReference type="STRING" id="283909.R7USA6"/>
<dbReference type="Pfam" id="PF00205">
    <property type="entry name" value="TPP_enzyme_M"/>
    <property type="match status" value="1"/>
</dbReference>
<dbReference type="GO" id="GO:0009099">
    <property type="term" value="P:L-valine biosynthetic process"/>
    <property type="evidence" value="ECO:0007669"/>
    <property type="project" value="TreeGrafter"/>
</dbReference>
<keyword evidence="11" id="KW-0472">Membrane</keyword>
<evidence type="ECO:0000259" key="14">
    <source>
        <dbReference type="Pfam" id="PF02776"/>
    </source>
</evidence>
<keyword evidence="17" id="KW-1185">Reference proteome</keyword>
<organism evidence="15">
    <name type="scientific">Capitella teleta</name>
    <name type="common">Polychaete worm</name>
    <dbReference type="NCBI Taxonomy" id="283909"/>
    <lineage>
        <taxon>Eukaryota</taxon>
        <taxon>Metazoa</taxon>
        <taxon>Spiralia</taxon>
        <taxon>Lophotrochozoa</taxon>
        <taxon>Annelida</taxon>
        <taxon>Polychaeta</taxon>
        <taxon>Sedentaria</taxon>
        <taxon>Scolecida</taxon>
        <taxon>Capitellidae</taxon>
        <taxon>Capitella</taxon>
    </lineage>
</organism>
<evidence type="ECO:0000256" key="5">
    <source>
        <dbReference type="ARBA" id="ARBA00022723"/>
    </source>
</evidence>
<dbReference type="OrthoDB" id="16262at2759"/>
<evidence type="ECO:0000259" key="13">
    <source>
        <dbReference type="Pfam" id="PF02775"/>
    </source>
</evidence>
<dbReference type="EMBL" id="AMQN01007307">
    <property type="status" value="NOT_ANNOTATED_CDS"/>
    <property type="molecule type" value="Genomic_DNA"/>
</dbReference>
<dbReference type="PROSITE" id="PS00187">
    <property type="entry name" value="TPP_ENZYMES"/>
    <property type="match status" value="1"/>
</dbReference>